<comment type="caution">
    <text evidence="2">The sequence shown here is derived from an EMBL/GenBank/DDBJ whole genome shotgun (WGS) entry which is preliminary data.</text>
</comment>
<organism evidence="2 3">
    <name type="scientific">Ancylostoma caninum</name>
    <name type="common">Dog hookworm</name>
    <dbReference type="NCBI Taxonomy" id="29170"/>
    <lineage>
        <taxon>Eukaryota</taxon>
        <taxon>Metazoa</taxon>
        <taxon>Ecdysozoa</taxon>
        <taxon>Nematoda</taxon>
        <taxon>Chromadorea</taxon>
        <taxon>Rhabditida</taxon>
        <taxon>Rhabditina</taxon>
        <taxon>Rhabditomorpha</taxon>
        <taxon>Strongyloidea</taxon>
        <taxon>Ancylostomatidae</taxon>
        <taxon>Ancylostomatinae</taxon>
        <taxon>Ancylostoma</taxon>
    </lineage>
</organism>
<protein>
    <submittedName>
        <fullName evidence="2">Uncharacterized protein</fullName>
    </submittedName>
</protein>
<reference evidence="2 3" key="1">
    <citation type="submission" date="2014-10" db="EMBL/GenBank/DDBJ databases">
        <title>Draft genome of the hookworm Ancylostoma caninum.</title>
        <authorList>
            <person name="Mitreva M."/>
        </authorList>
    </citation>
    <scope>NUCLEOTIDE SEQUENCE [LARGE SCALE GENOMIC DNA]</scope>
    <source>
        <strain evidence="2 3">Baltimore</strain>
    </source>
</reference>
<dbReference type="EMBL" id="JOJR01024675">
    <property type="protein sequence ID" value="RCN23907.1"/>
    <property type="molecule type" value="Genomic_DNA"/>
</dbReference>
<keyword evidence="1" id="KW-0175">Coiled coil</keyword>
<evidence type="ECO:0000256" key="1">
    <source>
        <dbReference type="SAM" id="Coils"/>
    </source>
</evidence>
<sequence>MGDIQKLLTASETCYGTHEVYYAVRELAEMLISSRINENLLLNELRSMSEEIKQLKAVVVKNEHRPLSKKVKFDAGMLTRAWLTPSSHIFRSVNLGKELQKYVAPARANSHSLLAVDFFRKILKNICVEPIHIWK</sequence>
<proteinExistence type="predicted"/>
<gene>
    <name evidence="2" type="ORF">ANCCAN_30404</name>
</gene>
<feature type="coiled-coil region" evidence="1">
    <location>
        <begin position="38"/>
        <end position="65"/>
    </location>
</feature>
<keyword evidence="3" id="KW-1185">Reference proteome</keyword>
<evidence type="ECO:0000313" key="2">
    <source>
        <dbReference type="EMBL" id="RCN23907.1"/>
    </source>
</evidence>
<evidence type="ECO:0000313" key="3">
    <source>
        <dbReference type="Proteomes" id="UP000252519"/>
    </source>
</evidence>
<dbReference type="AlphaFoldDB" id="A0A368F144"/>
<dbReference type="Proteomes" id="UP000252519">
    <property type="component" value="Unassembled WGS sequence"/>
</dbReference>
<name>A0A368F144_ANCCA</name>
<accession>A0A368F144</accession>